<name>I7MA76_TETTS</name>
<sequence length="236" mass="27812">MHKLFPCKCGEFEYDSNSSLYNHIRLKHNNDIEGYKPEKKLGRPKGKRNQTIIKDKSKVLPKVLKCKCGTTLKSEGALSNHIRLKHKNHPDFQTIKKKQGRKPKDVTKQQNEVQQQEIDCLETQQFTSEHNEIINTTIEGPTQNIYQNPNTTKSLQQIYQAHEDQESEIVQDQTQQFNHIEVGDCQLEQGDEDNYFPYQDQFDQNNFESGFYGNYQQEDFMEIQHNLYFQSEQFTN</sequence>
<keyword evidence="2" id="KW-1185">Reference proteome</keyword>
<dbReference type="HOGENOM" id="CLU_1177450_0_0_1"/>
<proteinExistence type="predicted"/>
<dbReference type="KEGG" id="tet:TTHERM_00659020"/>
<reference evidence="2" key="1">
    <citation type="journal article" date="2006" name="PLoS Biol.">
        <title>Macronuclear genome sequence of the ciliate Tetrahymena thermophila, a model eukaryote.</title>
        <authorList>
            <person name="Eisen J.A."/>
            <person name="Coyne R.S."/>
            <person name="Wu M."/>
            <person name="Wu D."/>
            <person name="Thiagarajan M."/>
            <person name="Wortman J.R."/>
            <person name="Badger J.H."/>
            <person name="Ren Q."/>
            <person name="Amedeo P."/>
            <person name="Jones K.M."/>
            <person name="Tallon L.J."/>
            <person name="Delcher A.L."/>
            <person name="Salzberg S.L."/>
            <person name="Silva J.C."/>
            <person name="Haas B.J."/>
            <person name="Majoros W.H."/>
            <person name="Farzad M."/>
            <person name="Carlton J.M."/>
            <person name="Smith R.K. Jr."/>
            <person name="Garg J."/>
            <person name="Pearlman R.E."/>
            <person name="Karrer K.M."/>
            <person name="Sun L."/>
            <person name="Manning G."/>
            <person name="Elde N.C."/>
            <person name="Turkewitz A.P."/>
            <person name="Asai D.J."/>
            <person name="Wilkes D.E."/>
            <person name="Wang Y."/>
            <person name="Cai H."/>
            <person name="Collins K."/>
            <person name="Stewart B.A."/>
            <person name="Lee S.R."/>
            <person name="Wilamowska K."/>
            <person name="Weinberg Z."/>
            <person name="Ruzzo W.L."/>
            <person name="Wloga D."/>
            <person name="Gaertig J."/>
            <person name="Frankel J."/>
            <person name="Tsao C.-C."/>
            <person name="Gorovsky M.A."/>
            <person name="Keeling P.J."/>
            <person name="Waller R.F."/>
            <person name="Patron N.J."/>
            <person name="Cherry J.M."/>
            <person name="Stover N.A."/>
            <person name="Krieger C.J."/>
            <person name="del Toro C."/>
            <person name="Ryder H.F."/>
            <person name="Williamson S.C."/>
            <person name="Barbeau R.A."/>
            <person name="Hamilton E.P."/>
            <person name="Orias E."/>
        </authorList>
    </citation>
    <scope>NUCLEOTIDE SEQUENCE [LARGE SCALE GENOMIC DNA]</scope>
    <source>
        <strain evidence="2">SB210</strain>
    </source>
</reference>
<protein>
    <submittedName>
        <fullName evidence="1">Zinc finger, C2H2 type family protein</fullName>
    </submittedName>
</protein>
<dbReference type="GeneID" id="7830192"/>
<dbReference type="EMBL" id="GG662471">
    <property type="protein sequence ID" value="EAS03858.1"/>
    <property type="molecule type" value="Genomic_DNA"/>
</dbReference>
<dbReference type="InParanoid" id="I7MA76"/>
<evidence type="ECO:0000313" key="1">
    <source>
        <dbReference type="EMBL" id="EAS03858.1"/>
    </source>
</evidence>
<accession>I7MA76</accession>
<gene>
    <name evidence="1" type="ORF">TTHERM_00659020</name>
</gene>
<evidence type="ECO:0000313" key="2">
    <source>
        <dbReference type="Proteomes" id="UP000009168"/>
    </source>
</evidence>
<dbReference type="AlphaFoldDB" id="I7MA76"/>
<dbReference type="RefSeq" id="XP_001024103.1">
    <property type="nucleotide sequence ID" value="XM_001024103.2"/>
</dbReference>
<organism evidence="1 2">
    <name type="scientific">Tetrahymena thermophila (strain SB210)</name>
    <dbReference type="NCBI Taxonomy" id="312017"/>
    <lineage>
        <taxon>Eukaryota</taxon>
        <taxon>Sar</taxon>
        <taxon>Alveolata</taxon>
        <taxon>Ciliophora</taxon>
        <taxon>Intramacronucleata</taxon>
        <taxon>Oligohymenophorea</taxon>
        <taxon>Hymenostomatida</taxon>
        <taxon>Tetrahymenina</taxon>
        <taxon>Tetrahymenidae</taxon>
        <taxon>Tetrahymena</taxon>
    </lineage>
</organism>
<dbReference type="Proteomes" id="UP000009168">
    <property type="component" value="Unassembled WGS sequence"/>
</dbReference>